<evidence type="ECO:0000313" key="3">
    <source>
        <dbReference type="Proteomes" id="UP001590950"/>
    </source>
</evidence>
<name>A0ABR3ZYU7_9LECA</name>
<dbReference type="EMBL" id="JBEFKJ010000031">
    <property type="protein sequence ID" value="KAL2038548.1"/>
    <property type="molecule type" value="Genomic_DNA"/>
</dbReference>
<feature type="region of interest" description="Disordered" evidence="1">
    <location>
        <begin position="1"/>
        <end position="22"/>
    </location>
</feature>
<sequence length="126" mass="14176">MKRENAHRLDGYETYPLSLSPGEPSLQYLHSELERRSPSLFATKSSECNLEVLEAIYKPNACHVASMEVTESAENLQINGPTKPLVSFLSTLVELEETLKNELPPCSVRLLSVHISCETFKERTLL</sequence>
<proteinExistence type="predicted"/>
<dbReference type="Proteomes" id="UP001590950">
    <property type="component" value="Unassembled WGS sequence"/>
</dbReference>
<protein>
    <submittedName>
        <fullName evidence="2">Uncharacterized protein</fullName>
    </submittedName>
</protein>
<feature type="compositionally biased region" description="Basic and acidic residues" evidence="1">
    <location>
        <begin position="1"/>
        <end position="11"/>
    </location>
</feature>
<keyword evidence="3" id="KW-1185">Reference proteome</keyword>
<reference evidence="2 3" key="1">
    <citation type="submission" date="2024-09" db="EMBL/GenBank/DDBJ databases">
        <title>Rethinking Asexuality: The Enigmatic Case of Functional Sexual Genes in Lepraria (Stereocaulaceae).</title>
        <authorList>
            <person name="Doellman M."/>
            <person name="Sun Y."/>
            <person name="Barcenas-Pena A."/>
            <person name="Lumbsch H.T."/>
            <person name="Grewe F."/>
        </authorList>
    </citation>
    <scope>NUCLEOTIDE SEQUENCE [LARGE SCALE GENOMIC DNA]</scope>
    <source>
        <strain evidence="2 3">Mercado 3170</strain>
    </source>
</reference>
<evidence type="ECO:0000313" key="2">
    <source>
        <dbReference type="EMBL" id="KAL2038548.1"/>
    </source>
</evidence>
<gene>
    <name evidence="2" type="ORF">N7G274_008595</name>
</gene>
<organism evidence="2 3">
    <name type="scientific">Stereocaulon virgatum</name>
    <dbReference type="NCBI Taxonomy" id="373712"/>
    <lineage>
        <taxon>Eukaryota</taxon>
        <taxon>Fungi</taxon>
        <taxon>Dikarya</taxon>
        <taxon>Ascomycota</taxon>
        <taxon>Pezizomycotina</taxon>
        <taxon>Lecanoromycetes</taxon>
        <taxon>OSLEUM clade</taxon>
        <taxon>Lecanoromycetidae</taxon>
        <taxon>Lecanorales</taxon>
        <taxon>Lecanorineae</taxon>
        <taxon>Stereocaulaceae</taxon>
        <taxon>Stereocaulon</taxon>
    </lineage>
</organism>
<accession>A0ABR3ZYU7</accession>
<evidence type="ECO:0000256" key="1">
    <source>
        <dbReference type="SAM" id="MobiDB-lite"/>
    </source>
</evidence>
<comment type="caution">
    <text evidence="2">The sequence shown here is derived from an EMBL/GenBank/DDBJ whole genome shotgun (WGS) entry which is preliminary data.</text>
</comment>